<dbReference type="PANTHER" id="PTHR43794">
    <property type="entry name" value="AMINOHYDROLASE SSNA-RELATED"/>
    <property type="match status" value="1"/>
</dbReference>
<dbReference type="InterPro" id="IPR050287">
    <property type="entry name" value="MTA/SAH_deaminase"/>
</dbReference>
<proteinExistence type="inferred from homology"/>
<protein>
    <recommendedName>
        <fullName evidence="5">Amidohydrolase-related domain-containing protein</fullName>
    </recommendedName>
</protein>
<keyword evidence="2" id="KW-0378">Hydrolase</keyword>
<gene>
    <name evidence="3" type="ORF">A0U89_16650</name>
</gene>
<comment type="similarity">
    <text evidence="1">Belongs to the metallo-dependent hydrolases superfamily. ATZ/TRZ family.</text>
</comment>
<dbReference type="KEGG" id="kba:A0U89_16650"/>
<dbReference type="Gene3D" id="2.30.40.10">
    <property type="entry name" value="Urease, subunit C, domain 1"/>
    <property type="match status" value="1"/>
</dbReference>
<dbReference type="AlphaFoldDB" id="A0A1D8UZ60"/>
<dbReference type="RefSeq" id="WP_070404343.1">
    <property type="nucleotide sequence ID" value="NZ_CP014680.1"/>
</dbReference>
<name>A0A1D8UZ60_9PROT</name>
<dbReference type="SUPFAM" id="SSF51338">
    <property type="entry name" value="Composite domain of metallo-dependent hydrolases"/>
    <property type="match status" value="1"/>
</dbReference>
<organism evidence="3 4">
    <name type="scientific">Kozakia baliensis</name>
    <dbReference type="NCBI Taxonomy" id="153496"/>
    <lineage>
        <taxon>Bacteria</taxon>
        <taxon>Pseudomonadati</taxon>
        <taxon>Pseudomonadota</taxon>
        <taxon>Alphaproteobacteria</taxon>
        <taxon>Acetobacterales</taxon>
        <taxon>Acetobacteraceae</taxon>
        <taxon>Kozakia</taxon>
    </lineage>
</organism>
<dbReference type="InterPro" id="IPR011059">
    <property type="entry name" value="Metal-dep_hydrolase_composite"/>
</dbReference>
<evidence type="ECO:0000256" key="1">
    <source>
        <dbReference type="ARBA" id="ARBA00006745"/>
    </source>
</evidence>
<evidence type="ECO:0008006" key="5">
    <source>
        <dbReference type="Google" id="ProtNLM"/>
    </source>
</evidence>
<dbReference type="OrthoDB" id="9796020at2"/>
<dbReference type="Gene3D" id="3.20.20.140">
    <property type="entry name" value="Metal-dependent hydrolases"/>
    <property type="match status" value="1"/>
</dbReference>
<keyword evidence="3" id="KW-0614">Plasmid</keyword>
<evidence type="ECO:0000256" key="2">
    <source>
        <dbReference type="ARBA" id="ARBA00022801"/>
    </source>
</evidence>
<evidence type="ECO:0000313" key="4">
    <source>
        <dbReference type="Proteomes" id="UP000179145"/>
    </source>
</evidence>
<geneLocation type="plasmid" evidence="4">
    <name>pkb14400_6 sequence</name>
</geneLocation>
<dbReference type="GO" id="GO:0016810">
    <property type="term" value="F:hydrolase activity, acting on carbon-nitrogen (but not peptide) bonds"/>
    <property type="evidence" value="ECO:0007669"/>
    <property type="project" value="InterPro"/>
</dbReference>
<reference evidence="3 4" key="1">
    <citation type="journal article" date="2016" name="Microb. Cell Fact.">
        <title>Dissection of exopolysaccharide biosynthesis in Kozakia baliensis.</title>
        <authorList>
            <person name="Brandt J.U."/>
            <person name="Jakob F."/>
            <person name="Behr J."/>
            <person name="Geissler A.J."/>
            <person name="Vogel R.F."/>
        </authorList>
    </citation>
    <scope>NUCLEOTIDE SEQUENCE [LARGE SCALE GENOMIC DNA]</scope>
    <source>
        <strain evidence="3 4">DSM 14400</strain>
        <plasmid evidence="4">Plasmid pkb14400_6 sequence</plasmid>
    </source>
</reference>
<dbReference type="Proteomes" id="UP000179145">
    <property type="component" value="Plasmid pKB14400_6"/>
</dbReference>
<keyword evidence="4" id="KW-1185">Reference proteome</keyword>
<dbReference type="EMBL" id="CP014680">
    <property type="protein sequence ID" value="AOX18919.1"/>
    <property type="molecule type" value="Genomic_DNA"/>
</dbReference>
<accession>A0A1D8UZ60</accession>
<evidence type="ECO:0000313" key="3">
    <source>
        <dbReference type="EMBL" id="AOX18919.1"/>
    </source>
</evidence>
<dbReference type="PANTHER" id="PTHR43794:SF11">
    <property type="entry name" value="AMIDOHYDROLASE-RELATED DOMAIN-CONTAINING PROTEIN"/>
    <property type="match status" value="1"/>
</dbReference>
<sequence length="121" mass="13637">MEHEKNIDILIKGCDIVTFDKDNTVLRDGYIAIKENKILCMGSKKEFPTKFIAKETIEASGMIAMPGLVDGHYHTGQQLLRGSLAAIHRKHLSKSPHWKNYYIPFETGGGFEEPLIDYPCA</sequence>